<sequence length="71" mass="7879">MSAARSHSTGFTLPSGVLQPRSQGNILRMLVCILSLSFTYTIRPQVCQSNGTVLHVYCTRYFRASPDVQCL</sequence>
<dbReference type="AlphaFoldDB" id="A0A5C3M777"/>
<protein>
    <submittedName>
        <fullName evidence="1">Uncharacterized protein</fullName>
    </submittedName>
</protein>
<reference evidence="1 2" key="1">
    <citation type="journal article" date="2019" name="Nat. Ecol. Evol.">
        <title>Megaphylogeny resolves global patterns of mushroom evolution.</title>
        <authorList>
            <person name="Varga T."/>
            <person name="Krizsan K."/>
            <person name="Foldi C."/>
            <person name="Dima B."/>
            <person name="Sanchez-Garcia M."/>
            <person name="Sanchez-Ramirez S."/>
            <person name="Szollosi G.J."/>
            <person name="Szarkandi J.G."/>
            <person name="Papp V."/>
            <person name="Albert L."/>
            <person name="Andreopoulos W."/>
            <person name="Angelini C."/>
            <person name="Antonin V."/>
            <person name="Barry K.W."/>
            <person name="Bougher N.L."/>
            <person name="Buchanan P."/>
            <person name="Buyck B."/>
            <person name="Bense V."/>
            <person name="Catcheside P."/>
            <person name="Chovatia M."/>
            <person name="Cooper J."/>
            <person name="Damon W."/>
            <person name="Desjardin D."/>
            <person name="Finy P."/>
            <person name="Geml J."/>
            <person name="Haridas S."/>
            <person name="Hughes K."/>
            <person name="Justo A."/>
            <person name="Karasinski D."/>
            <person name="Kautmanova I."/>
            <person name="Kiss B."/>
            <person name="Kocsube S."/>
            <person name="Kotiranta H."/>
            <person name="LaButti K.M."/>
            <person name="Lechner B.E."/>
            <person name="Liimatainen K."/>
            <person name="Lipzen A."/>
            <person name="Lukacs Z."/>
            <person name="Mihaltcheva S."/>
            <person name="Morgado L.N."/>
            <person name="Niskanen T."/>
            <person name="Noordeloos M.E."/>
            <person name="Ohm R.A."/>
            <person name="Ortiz-Santana B."/>
            <person name="Ovrebo C."/>
            <person name="Racz N."/>
            <person name="Riley R."/>
            <person name="Savchenko A."/>
            <person name="Shiryaev A."/>
            <person name="Soop K."/>
            <person name="Spirin V."/>
            <person name="Szebenyi C."/>
            <person name="Tomsovsky M."/>
            <person name="Tulloss R.E."/>
            <person name="Uehling J."/>
            <person name="Grigoriev I.V."/>
            <person name="Vagvolgyi C."/>
            <person name="Papp T."/>
            <person name="Martin F.M."/>
            <person name="Miettinen O."/>
            <person name="Hibbett D.S."/>
            <person name="Nagy L.G."/>
        </authorList>
    </citation>
    <scope>NUCLEOTIDE SEQUENCE [LARGE SCALE GENOMIC DNA]</scope>
    <source>
        <strain evidence="1 2">CBS 166.37</strain>
    </source>
</reference>
<evidence type="ECO:0000313" key="1">
    <source>
        <dbReference type="EMBL" id="TFK41314.1"/>
    </source>
</evidence>
<keyword evidence="2" id="KW-1185">Reference proteome</keyword>
<gene>
    <name evidence="1" type="ORF">BDQ12DRAFT_434404</name>
</gene>
<proteinExistence type="predicted"/>
<dbReference type="EMBL" id="ML213595">
    <property type="protein sequence ID" value="TFK41314.1"/>
    <property type="molecule type" value="Genomic_DNA"/>
</dbReference>
<organism evidence="1 2">
    <name type="scientific">Crucibulum laeve</name>
    <dbReference type="NCBI Taxonomy" id="68775"/>
    <lineage>
        <taxon>Eukaryota</taxon>
        <taxon>Fungi</taxon>
        <taxon>Dikarya</taxon>
        <taxon>Basidiomycota</taxon>
        <taxon>Agaricomycotina</taxon>
        <taxon>Agaricomycetes</taxon>
        <taxon>Agaricomycetidae</taxon>
        <taxon>Agaricales</taxon>
        <taxon>Agaricineae</taxon>
        <taxon>Nidulariaceae</taxon>
        <taxon>Crucibulum</taxon>
    </lineage>
</organism>
<evidence type="ECO:0000313" key="2">
    <source>
        <dbReference type="Proteomes" id="UP000308652"/>
    </source>
</evidence>
<accession>A0A5C3M777</accession>
<name>A0A5C3M777_9AGAR</name>
<dbReference type="Proteomes" id="UP000308652">
    <property type="component" value="Unassembled WGS sequence"/>
</dbReference>